<keyword evidence="2" id="KW-0479">Metal-binding</keyword>
<dbReference type="Gene3D" id="1.10.150.120">
    <property type="entry name" value="[2Fe-2S]-binding domain"/>
    <property type="match status" value="1"/>
</dbReference>
<dbReference type="PROSITE" id="PS00197">
    <property type="entry name" value="2FE2S_FER_1"/>
    <property type="match status" value="1"/>
</dbReference>
<evidence type="ECO:0000256" key="4">
    <source>
        <dbReference type="ARBA" id="ARBA00023004"/>
    </source>
</evidence>
<dbReference type="PANTHER" id="PTHR45331:SF2">
    <property type="entry name" value="OXIDOREDUCTASE WITH IRON-SULFUR SUBUNIT"/>
    <property type="match status" value="1"/>
</dbReference>
<gene>
    <name evidence="8" type="ORF">B4N89_26145</name>
</gene>
<dbReference type="EMBL" id="MWQN01000001">
    <property type="protein sequence ID" value="OPC83950.1"/>
    <property type="molecule type" value="Genomic_DNA"/>
</dbReference>
<dbReference type="GO" id="GO:0016903">
    <property type="term" value="F:oxidoreductase activity, acting on the aldehyde or oxo group of donors"/>
    <property type="evidence" value="ECO:0007669"/>
    <property type="project" value="TreeGrafter"/>
</dbReference>
<dbReference type="AlphaFoldDB" id="A0A1T3P4X4"/>
<dbReference type="CDD" id="cd00207">
    <property type="entry name" value="fer2"/>
    <property type="match status" value="1"/>
</dbReference>
<sequence>MSIEAAADEVELRVNGDPRRIRVDPRVTLLDALRDEFGLTGPKKGCDLGQCGSCTVLLDGRRITSCLTFAVMHDGCEVTTIEGLGGDPEGELHPVQRAFVDHDAFQCGFCTPGQIMAAVALLDEGHAGDDDEIREWMSGNLCRCAAYPNIVTAIAAAAGR</sequence>
<evidence type="ECO:0000256" key="5">
    <source>
        <dbReference type="ARBA" id="ARBA00023014"/>
    </source>
</evidence>
<dbReference type="GO" id="GO:0051537">
    <property type="term" value="F:2 iron, 2 sulfur cluster binding"/>
    <property type="evidence" value="ECO:0007669"/>
    <property type="project" value="UniProtKB-KW"/>
</dbReference>
<dbReference type="Gene3D" id="3.10.20.30">
    <property type="match status" value="1"/>
</dbReference>
<evidence type="ECO:0000256" key="1">
    <source>
        <dbReference type="ARBA" id="ARBA00022714"/>
    </source>
</evidence>
<dbReference type="SUPFAM" id="SSF47741">
    <property type="entry name" value="CO dehydrogenase ISP C-domain like"/>
    <property type="match status" value="1"/>
</dbReference>
<dbReference type="InterPro" id="IPR006058">
    <property type="entry name" value="2Fe2S_fd_BS"/>
</dbReference>
<protein>
    <submittedName>
        <fullName evidence="8">(2Fe-2S)-binding protein</fullName>
    </submittedName>
</protein>
<evidence type="ECO:0000259" key="7">
    <source>
        <dbReference type="PROSITE" id="PS51085"/>
    </source>
</evidence>
<evidence type="ECO:0000256" key="6">
    <source>
        <dbReference type="ARBA" id="ARBA00060707"/>
    </source>
</evidence>
<dbReference type="Pfam" id="PF00111">
    <property type="entry name" value="Fer2"/>
    <property type="match status" value="1"/>
</dbReference>
<evidence type="ECO:0000313" key="8">
    <source>
        <dbReference type="EMBL" id="OPC83950.1"/>
    </source>
</evidence>
<dbReference type="FunFam" id="3.10.20.30:FF:000020">
    <property type="entry name" value="Xanthine dehydrogenase iron-sulfur subunit"/>
    <property type="match status" value="1"/>
</dbReference>
<keyword evidence="4" id="KW-0408">Iron</keyword>
<dbReference type="InterPro" id="IPR052914">
    <property type="entry name" value="Aldehyde_Oxdr_Iron-Sulfur"/>
</dbReference>
<dbReference type="InterPro" id="IPR001041">
    <property type="entry name" value="2Fe-2S_ferredoxin-type"/>
</dbReference>
<dbReference type="InterPro" id="IPR036884">
    <property type="entry name" value="2Fe-2S-bd_dom_sf"/>
</dbReference>
<keyword evidence="3" id="KW-0560">Oxidoreductase</keyword>
<dbReference type="FunFam" id="1.10.150.120:FF:000003">
    <property type="entry name" value="Carbon monoxide dehydrogenase, small subunit"/>
    <property type="match status" value="1"/>
</dbReference>
<comment type="pathway">
    <text evidence="6">Alkaloid degradation; nicotine degradation.</text>
</comment>
<accession>A0A1T3P4X4</accession>
<dbReference type="OrthoDB" id="159930at2"/>
<name>A0A1T3P4X4_9ACTN</name>
<keyword evidence="9" id="KW-1185">Reference proteome</keyword>
<proteinExistence type="predicted"/>
<evidence type="ECO:0000256" key="2">
    <source>
        <dbReference type="ARBA" id="ARBA00022723"/>
    </source>
</evidence>
<dbReference type="RefSeq" id="WP_078978245.1">
    <property type="nucleotide sequence ID" value="NZ_MWQN01000001.1"/>
</dbReference>
<keyword evidence="1" id="KW-0001">2Fe-2S</keyword>
<keyword evidence="5" id="KW-0411">Iron-sulfur</keyword>
<reference evidence="8 9" key="1">
    <citation type="submission" date="2017-03" db="EMBL/GenBank/DDBJ databases">
        <title>Draft genome sequence of Streptomyces scabrisporus NF3, endophyte isolated from Amphipterygium adstringens.</title>
        <authorList>
            <person name="Vazquez M."/>
            <person name="Ceapa C.D."/>
            <person name="Rodriguez Luna D."/>
            <person name="Sanchez Esquivel S."/>
        </authorList>
    </citation>
    <scope>NUCLEOTIDE SEQUENCE [LARGE SCALE GENOMIC DNA]</scope>
    <source>
        <strain evidence="8 9">NF3</strain>
    </source>
</reference>
<comment type="caution">
    <text evidence="8">The sequence shown here is derived from an EMBL/GenBank/DDBJ whole genome shotgun (WGS) entry which is preliminary data.</text>
</comment>
<dbReference type="InterPro" id="IPR036010">
    <property type="entry name" value="2Fe-2S_ferredoxin-like_sf"/>
</dbReference>
<organism evidence="8 9">
    <name type="scientific">Embleya scabrispora</name>
    <dbReference type="NCBI Taxonomy" id="159449"/>
    <lineage>
        <taxon>Bacteria</taxon>
        <taxon>Bacillati</taxon>
        <taxon>Actinomycetota</taxon>
        <taxon>Actinomycetes</taxon>
        <taxon>Kitasatosporales</taxon>
        <taxon>Streptomycetaceae</taxon>
        <taxon>Embleya</taxon>
    </lineage>
</organism>
<dbReference type="GO" id="GO:0046872">
    <property type="term" value="F:metal ion binding"/>
    <property type="evidence" value="ECO:0007669"/>
    <property type="project" value="UniProtKB-KW"/>
</dbReference>
<evidence type="ECO:0000256" key="3">
    <source>
        <dbReference type="ARBA" id="ARBA00023002"/>
    </source>
</evidence>
<dbReference type="PANTHER" id="PTHR45331">
    <property type="entry name" value="OXIDOREDUCTASE, IRON-SULPHUR BINDING SUBUNIT-RELATED-RELATED"/>
    <property type="match status" value="1"/>
</dbReference>
<evidence type="ECO:0000313" key="9">
    <source>
        <dbReference type="Proteomes" id="UP000190037"/>
    </source>
</evidence>
<dbReference type="Pfam" id="PF01799">
    <property type="entry name" value="Fer2_2"/>
    <property type="match status" value="1"/>
</dbReference>
<feature type="domain" description="2Fe-2S ferredoxin-type" evidence="7">
    <location>
        <begin position="8"/>
        <end position="84"/>
    </location>
</feature>
<dbReference type="STRING" id="159449.B4N89_26145"/>
<dbReference type="Proteomes" id="UP000190037">
    <property type="component" value="Unassembled WGS sequence"/>
</dbReference>
<dbReference type="InterPro" id="IPR012675">
    <property type="entry name" value="Beta-grasp_dom_sf"/>
</dbReference>
<dbReference type="PROSITE" id="PS51085">
    <property type="entry name" value="2FE2S_FER_2"/>
    <property type="match status" value="1"/>
</dbReference>
<dbReference type="SUPFAM" id="SSF54292">
    <property type="entry name" value="2Fe-2S ferredoxin-like"/>
    <property type="match status" value="1"/>
</dbReference>
<dbReference type="InterPro" id="IPR002888">
    <property type="entry name" value="2Fe-2S-bd"/>
</dbReference>